<dbReference type="PANTHER" id="PTHR45774:SF3">
    <property type="entry name" value="BTB (POZ) DOMAIN-CONTAINING 2B-RELATED"/>
    <property type="match status" value="1"/>
</dbReference>
<reference evidence="2 3" key="1">
    <citation type="submission" date="2024-10" db="EMBL/GenBank/DDBJ databases">
        <authorList>
            <person name="Kim D."/>
        </authorList>
    </citation>
    <scope>NUCLEOTIDE SEQUENCE [LARGE SCALE GENOMIC DNA]</scope>
    <source>
        <strain evidence="2">BH-2024</strain>
    </source>
</reference>
<dbReference type="SUPFAM" id="SSF54695">
    <property type="entry name" value="POZ domain"/>
    <property type="match status" value="1"/>
</dbReference>
<gene>
    <name evidence="2" type="ORF">niasHT_033992</name>
</gene>
<proteinExistence type="predicted"/>
<dbReference type="PANTHER" id="PTHR45774">
    <property type="entry name" value="BTB/POZ DOMAIN-CONTAINING"/>
    <property type="match status" value="1"/>
</dbReference>
<keyword evidence="3" id="KW-1185">Reference proteome</keyword>
<dbReference type="AlphaFoldDB" id="A0ABD2IBE4"/>
<evidence type="ECO:0000259" key="1">
    <source>
        <dbReference type="PROSITE" id="PS50097"/>
    </source>
</evidence>
<dbReference type="SMART" id="SM00225">
    <property type="entry name" value="BTB"/>
    <property type="match status" value="1"/>
</dbReference>
<dbReference type="Pfam" id="PF00651">
    <property type="entry name" value="BTB"/>
    <property type="match status" value="1"/>
</dbReference>
<sequence>MSVSEMSVGEMSSWRNVGTPLWAHKIILVSASEVFEAMFRFDSQNGKVENVPDVEAAAFKVMLSFIYADDLSELSGDNAMAVLCAADKYGIEGLVSHCVQIPIQNLPNVFLAHAKARLFSLEVGK</sequence>
<evidence type="ECO:0000313" key="2">
    <source>
        <dbReference type="EMBL" id="KAL3077454.1"/>
    </source>
</evidence>
<accession>A0ABD2IBE4</accession>
<dbReference type="InterPro" id="IPR011333">
    <property type="entry name" value="SKP1/BTB/POZ_sf"/>
</dbReference>
<name>A0ABD2IBE4_9BILA</name>
<evidence type="ECO:0000313" key="3">
    <source>
        <dbReference type="Proteomes" id="UP001620626"/>
    </source>
</evidence>
<dbReference type="Gene3D" id="3.30.710.10">
    <property type="entry name" value="Potassium Channel Kv1.1, Chain A"/>
    <property type="match status" value="1"/>
</dbReference>
<dbReference type="EMBL" id="JBICBT010001228">
    <property type="protein sequence ID" value="KAL3077454.1"/>
    <property type="molecule type" value="Genomic_DNA"/>
</dbReference>
<comment type="caution">
    <text evidence="2">The sequence shown here is derived from an EMBL/GenBank/DDBJ whole genome shotgun (WGS) entry which is preliminary data.</text>
</comment>
<dbReference type="PROSITE" id="PS50097">
    <property type="entry name" value="BTB"/>
    <property type="match status" value="1"/>
</dbReference>
<protein>
    <recommendedName>
        <fullName evidence="1">BTB domain-containing protein</fullName>
    </recommendedName>
</protein>
<dbReference type="Proteomes" id="UP001620626">
    <property type="component" value="Unassembled WGS sequence"/>
</dbReference>
<dbReference type="InterPro" id="IPR000210">
    <property type="entry name" value="BTB/POZ_dom"/>
</dbReference>
<organism evidence="2 3">
    <name type="scientific">Heterodera trifolii</name>
    <dbReference type="NCBI Taxonomy" id="157864"/>
    <lineage>
        <taxon>Eukaryota</taxon>
        <taxon>Metazoa</taxon>
        <taxon>Ecdysozoa</taxon>
        <taxon>Nematoda</taxon>
        <taxon>Chromadorea</taxon>
        <taxon>Rhabditida</taxon>
        <taxon>Tylenchina</taxon>
        <taxon>Tylenchomorpha</taxon>
        <taxon>Tylenchoidea</taxon>
        <taxon>Heteroderidae</taxon>
        <taxon>Heteroderinae</taxon>
        <taxon>Heterodera</taxon>
    </lineage>
</organism>
<feature type="domain" description="BTB" evidence="1">
    <location>
        <begin position="1"/>
        <end position="75"/>
    </location>
</feature>